<feature type="transmembrane region" description="Helical" evidence="7">
    <location>
        <begin position="118"/>
        <end position="138"/>
    </location>
</feature>
<keyword evidence="6 7" id="KW-0472">Membrane</keyword>
<name>A0ABT2TMR9_9FIRM</name>
<keyword evidence="10" id="KW-1185">Reference proteome</keyword>
<evidence type="ECO:0000256" key="5">
    <source>
        <dbReference type="ARBA" id="ARBA00022989"/>
    </source>
</evidence>
<dbReference type="GO" id="GO:0016746">
    <property type="term" value="F:acyltransferase activity"/>
    <property type="evidence" value="ECO:0007669"/>
    <property type="project" value="UniProtKB-KW"/>
</dbReference>
<feature type="transmembrane region" description="Helical" evidence="7">
    <location>
        <begin position="45"/>
        <end position="64"/>
    </location>
</feature>
<protein>
    <submittedName>
        <fullName evidence="9">Acyltransferase family protein</fullName>
    </submittedName>
</protein>
<keyword evidence="3" id="KW-1003">Cell membrane</keyword>
<dbReference type="EMBL" id="JAOQJQ010000008">
    <property type="protein sequence ID" value="MCU6763523.1"/>
    <property type="molecule type" value="Genomic_DNA"/>
</dbReference>
<evidence type="ECO:0000313" key="9">
    <source>
        <dbReference type="EMBL" id="MCU6763523.1"/>
    </source>
</evidence>
<sequence>MNTVSGKDYSGLDGFRIIAAFLVVSIHTSIFTSFSQSADFWFTRILARTAVPFFIMVTGFFLLPKAAKEPRAVIPALKKLLLLYGGSILLYLPLNFYGHQFEGLTAFGFIQKLMFDGTFYHLWYFPAVIAGLLIVLLLQRFFSPKGCLIISFILYLAGLGGDSYYGLSEKLPILHQFYDGIFQFSSYTRNGIFLVPFFLCLGWVLHLRRPPKGKNALYWFLIFLMLMTLEGFLLHHGQLQRHDSMYLFLIPAMYCLFSWLLTRHWPKCACFRDISLLIYVIHPWMIVLVRTGAKITHLESVLIQQSLIHYLAAAFGSCILAVIIWKIQQYLKTKQQTPLL</sequence>
<feature type="domain" description="Acyltransferase 3" evidence="8">
    <location>
        <begin position="10"/>
        <end position="325"/>
    </location>
</feature>
<accession>A0ABT2TMR9</accession>
<keyword evidence="9" id="KW-0012">Acyltransferase</keyword>
<evidence type="ECO:0000256" key="2">
    <source>
        <dbReference type="ARBA" id="ARBA00007400"/>
    </source>
</evidence>
<feature type="transmembrane region" description="Helical" evidence="7">
    <location>
        <begin position="187"/>
        <end position="205"/>
    </location>
</feature>
<organism evidence="9 10">
    <name type="scientific">Brotonthovivens ammoniilytica</name>
    <dbReference type="NCBI Taxonomy" id="2981725"/>
    <lineage>
        <taxon>Bacteria</taxon>
        <taxon>Bacillati</taxon>
        <taxon>Bacillota</taxon>
        <taxon>Clostridia</taxon>
        <taxon>Lachnospirales</taxon>
        <taxon>Lachnospiraceae</taxon>
        <taxon>Brotonthovivens</taxon>
    </lineage>
</organism>
<feature type="transmembrane region" description="Helical" evidence="7">
    <location>
        <begin position="217"/>
        <end position="238"/>
    </location>
</feature>
<evidence type="ECO:0000256" key="4">
    <source>
        <dbReference type="ARBA" id="ARBA00022692"/>
    </source>
</evidence>
<evidence type="ECO:0000256" key="1">
    <source>
        <dbReference type="ARBA" id="ARBA00004651"/>
    </source>
</evidence>
<feature type="transmembrane region" description="Helical" evidence="7">
    <location>
        <begin position="76"/>
        <end position="98"/>
    </location>
</feature>
<keyword evidence="5 7" id="KW-1133">Transmembrane helix</keyword>
<evidence type="ECO:0000259" key="8">
    <source>
        <dbReference type="Pfam" id="PF01757"/>
    </source>
</evidence>
<comment type="subcellular location">
    <subcellularLocation>
        <location evidence="1">Cell membrane</location>
        <topology evidence="1">Multi-pass membrane protein</topology>
    </subcellularLocation>
</comment>
<feature type="transmembrane region" description="Helical" evidence="7">
    <location>
        <begin position="12"/>
        <end position="33"/>
    </location>
</feature>
<comment type="similarity">
    <text evidence="2">Belongs to the acyltransferase 3 family.</text>
</comment>
<dbReference type="RefSeq" id="WP_158426168.1">
    <property type="nucleotide sequence ID" value="NZ_JAOQJQ010000008.1"/>
</dbReference>
<evidence type="ECO:0000256" key="7">
    <source>
        <dbReference type="SAM" id="Phobius"/>
    </source>
</evidence>
<keyword evidence="9" id="KW-0808">Transferase</keyword>
<feature type="transmembrane region" description="Helical" evidence="7">
    <location>
        <begin position="274"/>
        <end position="295"/>
    </location>
</feature>
<evidence type="ECO:0000256" key="3">
    <source>
        <dbReference type="ARBA" id="ARBA00022475"/>
    </source>
</evidence>
<dbReference type="Pfam" id="PF01757">
    <property type="entry name" value="Acyl_transf_3"/>
    <property type="match status" value="1"/>
</dbReference>
<feature type="transmembrane region" description="Helical" evidence="7">
    <location>
        <begin position="147"/>
        <end position="167"/>
    </location>
</feature>
<evidence type="ECO:0000256" key="6">
    <source>
        <dbReference type="ARBA" id="ARBA00023136"/>
    </source>
</evidence>
<dbReference type="Proteomes" id="UP001652442">
    <property type="component" value="Unassembled WGS sequence"/>
</dbReference>
<feature type="transmembrane region" description="Helical" evidence="7">
    <location>
        <begin position="244"/>
        <end position="262"/>
    </location>
</feature>
<comment type="caution">
    <text evidence="9">The sequence shown here is derived from an EMBL/GenBank/DDBJ whole genome shotgun (WGS) entry which is preliminary data.</text>
</comment>
<dbReference type="PANTHER" id="PTHR40074">
    <property type="entry name" value="O-ACETYLTRANSFERASE WECH"/>
    <property type="match status" value="1"/>
</dbReference>
<proteinExistence type="inferred from homology"/>
<dbReference type="PANTHER" id="PTHR40074:SF2">
    <property type="entry name" value="O-ACETYLTRANSFERASE WECH"/>
    <property type="match status" value="1"/>
</dbReference>
<gene>
    <name evidence="9" type="ORF">OCV88_14500</name>
</gene>
<reference evidence="9 10" key="1">
    <citation type="journal article" date="2021" name="ISME Commun">
        <title>Automated analysis of genomic sequences facilitates high-throughput and comprehensive description of bacteria.</title>
        <authorList>
            <person name="Hitch T.C.A."/>
        </authorList>
    </citation>
    <scope>NUCLEOTIDE SEQUENCE [LARGE SCALE GENOMIC DNA]</scope>
    <source>
        <strain evidence="9 10">Sanger_109</strain>
    </source>
</reference>
<feature type="transmembrane region" description="Helical" evidence="7">
    <location>
        <begin position="307"/>
        <end position="325"/>
    </location>
</feature>
<keyword evidence="4 7" id="KW-0812">Transmembrane</keyword>
<dbReference type="InterPro" id="IPR002656">
    <property type="entry name" value="Acyl_transf_3_dom"/>
</dbReference>
<evidence type="ECO:0000313" key="10">
    <source>
        <dbReference type="Proteomes" id="UP001652442"/>
    </source>
</evidence>